<proteinExistence type="predicted"/>
<dbReference type="AlphaFoldDB" id="A0A016UJG4"/>
<name>A0A016UJG4_9BILA</name>
<organism evidence="1 2">
    <name type="scientific">Ancylostoma ceylanicum</name>
    <dbReference type="NCBI Taxonomy" id="53326"/>
    <lineage>
        <taxon>Eukaryota</taxon>
        <taxon>Metazoa</taxon>
        <taxon>Ecdysozoa</taxon>
        <taxon>Nematoda</taxon>
        <taxon>Chromadorea</taxon>
        <taxon>Rhabditida</taxon>
        <taxon>Rhabditina</taxon>
        <taxon>Rhabditomorpha</taxon>
        <taxon>Strongyloidea</taxon>
        <taxon>Ancylostomatidae</taxon>
        <taxon>Ancylostomatinae</taxon>
        <taxon>Ancylostoma</taxon>
    </lineage>
</organism>
<dbReference type="OrthoDB" id="5866964at2759"/>
<keyword evidence="2" id="KW-1185">Reference proteome</keyword>
<accession>A0A016UJG4</accession>
<evidence type="ECO:0000313" key="1">
    <source>
        <dbReference type="EMBL" id="EYC14693.1"/>
    </source>
</evidence>
<gene>
    <name evidence="1" type="primary">Acey_s0039.g107</name>
    <name evidence="1" type="ORF">Y032_0039g107</name>
</gene>
<evidence type="ECO:0000313" key="2">
    <source>
        <dbReference type="Proteomes" id="UP000024635"/>
    </source>
</evidence>
<protein>
    <submittedName>
        <fullName evidence="1">Uncharacterized protein</fullName>
    </submittedName>
</protein>
<comment type="caution">
    <text evidence="1">The sequence shown here is derived from an EMBL/GenBank/DDBJ whole genome shotgun (WGS) entry which is preliminary data.</text>
</comment>
<dbReference type="EMBL" id="JARK01001375">
    <property type="protein sequence ID" value="EYC14693.1"/>
    <property type="molecule type" value="Genomic_DNA"/>
</dbReference>
<sequence length="101" mass="11093">MSIETDDLCGDGFVLGSFNRVNTGYENCGLVFDDTFNVTRYSFRLATLVVSDDGGNGLRRAYLLSFRMSTSEVKVLFDSIENLQTGISVQQSGEGVVFLLC</sequence>
<dbReference type="Proteomes" id="UP000024635">
    <property type="component" value="Unassembled WGS sequence"/>
</dbReference>
<reference evidence="2" key="1">
    <citation type="journal article" date="2015" name="Nat. Genet.">
        <title>The genome and transcriptome of the zoonotic hookworm Ancylostoma ceylanicum identify infection-specific gene families.</title>
        <authorList>
            <person name="Schwarz E.M."/>
            <person name="Hu Y."/>
            <person name="Antoshechkin I."/>
            <person name="Miller M.M."/>
            <person name="Sternberg P.W."/>
            <person name="Aroian R.V."/>
        </authorList>
    </citation>
    <scope>NUCLEOTIDE SEQUENCE</scope>
    <source>
        <strain evidence="2">HY135</strain>
    </source>
</reference>